<keyword evidence="11" id="KW-1185">Reference proteome</keyword>
<protein>
    <submittedName>
        <fullName evidence="10">Drug resistance transporter, EmrB/QacA subfamily</fullName>
    </submittedName>
</protein>
<dbReference type="Proteomes" id="UP000183413">
    <property type="component" value="Unassembled WGS sequence"/>
</dbReference>
<feature type="region of interest" description="Disordered" evidence="7">
    <location>
        <begin position="474"/>
        <end position="498"/>
    </location>
</feature>
<dbReference type="STRING" id="1993.SAMN04489713_109382"/>
<reference evidence="10 11" key="1">
    <citation type="submission" date="2016-10" db="EMBL/GenBank/DDBJ databases">
        <authorList>
            <person name="de Groot N.N."/>
        </authorList>
    </citation>
    <scope>NUCLEOTIDE SEQUENCE [LARGE SCALE GENOMIC DNA]</scope>
    <source>
        <strain evidence="10 11">DSM 43067</strain>
    </source>
</reference>
<feature type="transmembrane region" description="Helical" evidence="8">
    <location>
        <begin position="84"/>
        <end position="103"/>
    </location>
</feature>
<evidence type="ECO:0000256" key="1">
    <source>
        <dbReference type="ARBA" id="ARBA00004651"/>
    </source>
</evidence>
<sequence>MRTAAAEHGEEGRRRWRALSVCLVSAFMTLLDVSIVNVALPSIRAGLDASPAELQWIVSGYALTFGLVLVPAGRLGDARSRRAVFMTGLALFTVASAAAGMAPTVLFLLLARLVQGVASGILNPQVAGLIQQLFQGAERGRAFGALGAVIGIATAVGPLLGGALIALSGPEEGWRWVFYVNIPVGVAALFLAWRLLPAPVYGERQGLDPLGVLLLGAGVFCVLLPLAQEQQWRTDLKWLLVLGGAVLIALFALWERRAAAPMVDLALFRLRSYTLGAAIALLFFAGFTAVFFIFTLYLQNGLGYSALGAGLAITPFAVGSGAASAAGGRVVTRYGRSLVAVGLCLVLAGLGAAWVAVELVPGSGVAWATAAPLAVAGVGTGLVISPNQTLTLSQVDSTEGGSAAGVLQTGQRVGTAMGIAAAGSVFFATVAGTGGDWAAAFRHGLIVILVFVLAALAAAGADLAAGRRERRRGAALAPAAEGARAETESRRGTGDGRG</sequence>
<dbReference type="PANTHER" id="PTHR42718">
    <property type="entry name" value="MAJOR FACILITATOR SUPERFAMILY MULTIDRUG TRANSPORTER MFSC"/>
    <property type="match status" value="1"/>
</dbReference>
<evidence type="ECO:0000259" key="9">
    <source>
        <dbReference type="PROSITE" id="PS50850"/>
    </source>
</evidence>
<dbReference type="RefSeq" id="WP_075022470.1">
    <property type="nucleotide sequence ID" value="NZ_FOVH01000009.1"/>
</dbReference>
<feature type="transmembrane region" description="Helical" evidence="8">
    <location>
        <begin position="142"/>
        <end position="167"/>
    </location>
</feature>
<feature type="transmembrane region" description="Helical" evidence="8">
    <location>
        <begin position="304"/>
        <end position="326"/>
    </location>
</feature>
<dbReference type="InParanoid" id="A0A1I5K685"/>
<feature type="transmembrane region" description="Helical" evidence="8">
    <location>
        <begin position="275"/>
        <end position="298"/>
    </location>
</feature>
<evidence type="ECO:0000313" key="10">
    <source>
        <dbReference type="EMBL" id="SFO80572.1"/>
    </source>
</evidence>
<organism evidence="10 11">
    <name type="scientific">Actinomadura madurae</name>
    <dbReference type="NCBI Taxonomy" id="1993"/>
    <lineage>
        <taxon>Bacteria</taxon>
        <taxon>Bacillati</taxon>
        <taxon>Actinomycetota</taxon>
        <taxon>Actinomycetes</taxon>
        <taxon>Streptosporangiales</taxon>
        <taxon>Thermomonosporaceae</taxon>
        <taxon>Actinomadura</taxon>
    </lineage>
</organism>
<feature type="transmembrane region" description="Helical" evidence="8">
    <location>
        <begin position="413"/>
        <end position="432"/>
    </location>
</feature>
<evidence type="ECO:0000256" key="6">
    <source>
        <dbReference type="ARBA" id="ARBA00023136"/>
    </source>
</evidence>
<name>A0A1I5K685_9ACTN</name>
<dbReference type="PROSITE" id="PS00217">
    <property type="entry name" value="SUGAR_TRANSPORT_2"/>
    <property type="match status" value="1"/>
</dbReference>
<keyword evidence="2" id="KW-0813">Transport</keyword>
<feature type="transmembrane region" description="Helical" evidence="8">
    <location>
        <begin position="54"/>
        <end position="72"/>
    </location>
</feature>
<evidence type="ECO:0000256" key="8">
    <source>
        <dbReference type="SAM" id="Phobius"/>
    </source>
</evidence>
<dbReference type="PANTHER" id="PTHR42718:SF39">
    <property type="entry name" value="ACTINORHODIN TRANSPORTER-RELATED"/>
    <property type="match status" value="1"/>
</dbReference>
<dbReference type="Gene3D" id="1.20.1720.10">
    <property type="entry name" value="Multidrug resistance protein D"/>
    <property type="match status" value="1"/>
</dbReference>
<keyword evidence="6 8" id="KW-0472">Membrane</keyword>
<dbReference type="EMBL" id="FOVH01000009">
    <property type="protein sequence ID" value="SFO80572.1"/>
    <property type="molecule type" value="Genomic_DNA"/>
</dbReference>
<dbReference type="SUPFAM" id="SSF103473">
    <property type="entry name" value="MFS general substrate transporter"/>
    <property type="match status" value="1"/>
</dbReference>
<feature type="domain" description="Major facilitator superfamily (MFS) profile" evidence="9">
    <location>
        <begin position="18"/>
        <end position="472"/>
    </location>
</feature>
<accession>A0A1I5K685</accession>
<evidence type="ECO:0000256" key="2">
    <source>
        <dbReference type="ARBA" id="ARBA00022448"/>
    </source>
</evidence>
<evidence type="ECO:0000256" key="5">
    <source>
        <dbReference type="ARBA" id="ARBA00022989"/>
    </source>
</evidence>
<feature type="transmembrane region" description="Helical" evidence="8">
    <location>
        <begin position="109"/>
        <end position="130"/>
    </location>
</feature>
<dbReference type="InterPro" id="IPR011701">
    <property type="entry name" value="MFS"/>
</dbReference>
<evidence type="ECO:0000256" key="7">
    <source>
        <dbReference type="SAM" id="MobiDB-lite"/>
    </source>
</evidence>
<feature type="transmembrane region" description="Helical" evidence="8">
    <location>
        <begin position="338"/>
        <end position="357"/>
    </location>
</feature>
<dbReference type="InterPro" id="IPR005829">
    <property type="entry name" value="Sugar_transporter_CS"/>
</dbReference>
<feature type="transmembrane region" description="Helical" evidence="8">
    <location>
        <begin position="207"/>
        <end position="226"/>
    </location>
</feature>
<dbReference type="CDD" id="cd17321">
    <property type="entry name" value="MFS_MMR_MDR_like"/>
    <property type="match status" value="1"/>
</dbReference>
<dbReference type="eggNOG" id="COG0477">
    <property type="taxonomic scope" value="Bacteria"/>
</dbReference>
<dbReference type="InterPro" id="IPR020846">
    <property type="entry name" value="MFS_dom"/>
</dbReference>
<proteinExistence type="predicted"/>
<keyword evidence="5 8" id="KW-1133">Transmembrane helix</keyword>
<feature type="transmembrane region" description="Helical" evidence="8">
    <location>
        <begin position="363"/>
        <end position="384"/>
    </location>
</feature>
<feature type="compositionally biased region" description="Basic and acidic residues" evidence="7">
    <location>
        <begin position="483"/>
        <end position="498"/>
    </location>
</feature>
<keyword evidence="3" id="KW-1003">Cell membrane</keyword>
<dbReference type="GO" id="GO:0005886">
    <property type="term" value="C:plasma membrane"/>
    <property type="evidence" value="ECO:0007669"/>
    <property type="project" value="UniProtKB-SubCell"/>
</dbReference>
<dbReference type="InterPro" id="IPR036259">
    <property type="entry name" value="MFS_trans_sf"/>
</dbReference>
<feature type="transmembrane region" description="Helical" evidence="8">
    <location>
        <begin position="173"/>
        <end position="195"/>
    </location>
</feature>
<dbReference type="Pfam" id="PF07690">
    <property type="entry name" value="MFS_1"/>
    <property type="match status" value="1"/>
</dbReference>
<comment type="subcellular location">
    <subcellularLocation>
        <location evidence="1">Cell membrane</location>
        <topology evidence="1">Multi-pass membrane protein</topology>
    </subcellularLocation>
</comment>
<feature type="transmembrane region" description="Helical" evidence="8">
    <location>
        <begin position="238"/>
        <end position="254"/>
    </location>
</feature>
<gene>
    <name evidence="10" type="ORF">SAMN04489713_109382</name>
</gene>
<dbReference type="PROSITE" id="PS50850">
    <property type="entry name" value="MFS"/>
    <property type="match status" value="1"/>
</dbReference>
<dbReference type="PRINTS" id="PR01036">
    <property type="entry name" value="TCRTETB"/>
</dbReference>
<dbReference type="Gene3D" id="1.20.1250.20">
    <property type="entry name" value="MFS general substrate transporter like domains"/>
    <property type="match status" value="1"/>
</dbReference>
<dbReference type="GO" id="GO:0022857">
    <property type="term" value="F:transmembrane transporter activity"/>
    <property type="evidence" value="ECO:0007669"/>
    <property type="project" value="InterPro"/>
</dbReference>
<dbReference type="NCBIfam" id="TIGR00711">
    <property type="entry name" value="efflux_EmrB"/>
    <property type="match status" value="1"/>
</dbReference>
<feature type="transmembrane region" description="Helical" evidence="8">
    <location>
        <begin position="444"/>
        <end position="465"/>
    </location>
</feature>
<evidence type="ECO:0000256" key="3">
    <source>
        <dbReference type="ARBA" id="ARBA00022475"/>
    </source>
</evidence>
<feature type="transmembrane region" description="Helical" evidence="8">
    <location>
        <begin position="21"/>
        <end position="42"/>
    </location>
</feature>
<evidence type="ECO:0000256" key="4">
    <source>
        <dbReference type="ARBA" id="ARBA00022692"/>
    </source>
</evidence>
<dbReference type="AlphaFoldDB" id="A0A1I5K685"/>
<dbReference type="InterPro" id="IPR004638">
    <property type="entry name" value="EmrB-like"/>
</dbReference>
<evidence type="ECO:0000313" key="11">
    <source>
        <dbReference type="Proteomes" id="UP000183413"/>
    </source>
</evidence>
<keyword evidence="4 8" id="KW-0812">Transmembrane</keyword>